<sequence length="143" mass="15229">MALVLRLIVNAVALWVATLIVPGIALHDTTGIYAPGAGAIENEVNVPTITALLIVAVVFTLVNAVVKPIVQLLSLPLTIITLGLFLLVVNALMLMLTGWITTTFQPFGAEYVVSGFWAAFFGAIVVGLVNWVFGMLLPTRARD</sequence>
<dbReference type="RefSeq" id="WP_061229682.1">
    <property type="nucleotide sequence ID" value="NZ_CP015449.1"/>
</dbReference>
<dbReference type="InterPro" id="IPR007165">
    <property type="entry name" value="Phage_holin_4_2"/>
</dbReference>
<protein>
    <recommendedName>
        <fullName evidence="4">Phage holin family protein</fullName>
    </recommendedName>
</protein>
<dbReference type="PANTHER" id="PTHR37309:SF1">
    <property type="entry name" value="SLR0284 PROTEIN"/>
    <property type="match status" value="1"/>
</dbReference>
<keyword evidence="3" id="KW-1185">Reference proteome</keyword>
<feature type="transmembrane region" description="Helical" evidence="1">
    <location>
        <begin position="46"/>
        <end position="66"/>
    </location>
</feature>
<dbReference type="AlphaFoldDB" id="A0A2S1R4L6"/>
<keyword evidence="1" id="KW-0812">Transmembrane</keyword>
<dbReference type="OrthoDB" id="9810847at2"/>
<dbReference type="EMBL" id="CP015449">
    <property type="protein sequence ID" value="AWH91194.1"/>
    <property type="molecule type" value="Genomic_DNA"/>
</dbReference>
<organism evidence="2 3">
    <name type="scientific">Dietzia lutea</name>
    <dbReference type="NCBI Taxonomy" id="546160"/>
    <lineage>
        <taxon>Bacteria</taxon>
        <taxon>Bacillati</taxon>
        <taxon>Actinomycetota</taxon>
        <taxon>Actinomycetes</taxon>
        <taxon>Mycobacteriales</taxon>
        <taxon>Dietziaceae</taxon>
        <taxon>Dietzia</taxon>
    </lineage>
</organism>
<name>A0A2S1R4L6_9ACTN</name>
<evidence type="ECO:0000256" key="1">
    <source>
        <dbReference type="SAM" id="Phobius"/>
    </source>
</evidence>
<gene>
    <name evidence="2" type="ORF">A6035_02330</name>
</gene>
<feature type="transmembrane region" description="Helical" evidence="1">
    <location>
        <begin position="116"/>
        <end position="137"/>
    </location>
</feature>
<proteinExistence type="predicted"/>
<dbReference type="KEGG" id="dlu:A6035_02330"/>
<dbReference type="Proteomes" id="UP000244928">
    <property type="component" value="Chromosome"/>
</dbReference>
<dbReference type="Pfam" id="PF04020">
    <property type="entry name" value="Phage_holin_4_2"/>
    <property type="match status" value="1"/>
</dbReference>
<dbReference type="PANTHER" id="PTHR37309">
    <property type="entry name" value="SLR0284 PROTEIN"/>
    <property type="match status" value="1"/>
</dbReference>
<evidence type="ECO:0008006" key="4">
    <source>
        <dbReference type="Google" id="ProtNLM"/>
    </source>
</evidence>
<keyword evidence="1" id="KW-0472">Membrane</keyword>
<evidence type="ECO:0000313" key="3">
    <source>
        <dbReference type="Proteomes" id="UP000244928"/>
    </source>
</evidence>
<feature type="transmembrane region" description="Helical" evidence="1">
    <location>
        <begin position="73"/>
        <end position="96"/>
    </location>
</feature>
<keyword evidence="1" id="KW-1133">Transmembrane helix</keyword>
<feature type="transmembrane region" description="Helical" evidence="1">
    <location>
        <begin position="7"/>
        <end position="26"/>
    </location>
</feature>
<reference evidence="2 3" key="1">
    <citation type="submission" date="2016-04" db="EMBL/GenBank/DDBJ databases">
        <title>Complete genome sequence of Dietzia lutea YIM 80766T, a strain isolated from desert soil in Egypt.</title>
        <authorList>
            <person name="Zhao J."/>
            <person name="Hu B."/>
            <person name="Geng S."/>
            <person name="Nie Y."/>
            <person name="Tang Y."/>
        </authorList>
    </citation>
    <scope>NUCLEOTIDE SEQUENCE [LARGE SCALE GENOMIC DNA]</scope>
    <source>
        <strain evidence="2 3">YIM 80766</strain>
    </source>
</reference>
<dbReference type="GeneID" id="89529377"/>
<accession>A0A2S1R4L6</accession>
<evidence type="ECO:0000313" key="2">
    <source>
        <dbReference type="EMBL" id="AWH91194.1"/>
    </source>
</evidence>